<reference evidence="4" key="1">
    <citation type="journal article" date="2023" name="Science">
        <title>Genome structures resolve the early diversification of teleost fishes.</title>
        <authorList>
            <person name="Parey E."/>
            <person name="Louis A."/>
            <person name="Montfort J."/>
            <person name="Bouchez O."/>
            <person name="Roques C."/>
            <person name="Iampietro C."/>
            <person name="Lluch J."/>
            <person name="Castinel A."/>
            <person name="Donnadieu C."/>
            <person name="Desvignes T."/>
            <person name="Floi Bucao C."/>
            <person name="Jouanno E."/>
            <person name="Wen M."/>
            <person name="Mejri S."/>
            <person name="Dirks R."/>
            <person name="Jansen H."/>
            <person name="Henkel C."/>
            <person name="Chen W.J."/>
            <person name="Zahm M."/>
            <person name="Cabau C."/>
            <person name="Klopp C."/>
            <person name="Thompson A.W."/>
            <person name="Robinson-Rechavi M."/>
            <person name="Braasch I."/>
            <person name="Lecointre G."/>
            <person name="Bobe J."/>
            <person name="Postlethwait J.H."/>
            <person name="Berthelot C."/>
            <person name="Roest Crollius H."/>
            <person name="Guiguen Y."/>
        </authorList>
    </citation>
    <scope>NUCLEOTIDE SEQUENCE</scope>
    <source>
        <strain evidence="4">WJC10195</strain>
    </source>
</reference>
<dbReference type="InterPro" id="IPR011657">
    <property type="entry name" value="CNT_C_dom"/>
</dbReference>
<dbReference type="InterPro" id="IPR008276">
    <property type="entry name" value="C_nuclsd_transpt"/>
</dbReference>
<dbReference type="GO" id="GO:0005886">
    <property type="term" value="C:plasma membrane"/>
    <property type="evidence" value="ECO:0007669"/>
    <property type="project" value="TreeGrafter"/>
</dbReference>
<feature type="transmembrane region" description="Helical" evidence="1">
    <location>
        <begin position="104"/>
        <end position="123"/>
    </location>
</feature>
<feature type="transmembrane region" description="Helical" evidence="1">
    <location>
        <begin position="129"/>
        <end position="149"/>
    </location>
</feature>
<feature type="domain" description="Nucleoside transporter/FeoB GTPase Gate" evidence="3">
    <location>
        <begin position="108"/>
        <end position="223"/>
    </location>
</feature>
<protein>
    <recommendedName>
        <fullName evidence="6">Sodium/nucleoside cotransporter</fullName>
    </recommendedName>
</protein>
<dbReference type="OrthoDB" id="6075923at2759"/>
<dbReference type="PANTHER" id="PTHR10590">
    <property type="entry name" value="SODIUM/NUCLEOSIDE COTRANSPORTER"/>
    <property type="match status" value="1"/>
</dbReference>
<feature type="domain" description="Concentrative nucleoside transporter C-terminal" evidence="2">
    <location>
        <begin position="229"/>
        <end position="416"/>
    </location>
</feature>
<dbReference type="EMBL" id="JAINUF010000016">
    <property type="protein sequence ID" value="KAJ8340491.1"/>
    <property type="molecule type" value="Genomic_DNA"/>
</dbReference>
<keyword evidence="1" id="KW-0472">Membrane</keyword>
<dbReference type="InterPro" id="IPR011642">
    <property type="entry name" value="Gate_dom"/>
</dbReference>
<name>A0A9Q1EKI8_SYNKA</name>
<keyword evidence="1" id="KW-0812">Transmembrane</keyword>
<evidence type="ECO:0008006" key="6">
    <source>
        <dbReference type="Google" id="ProtNLM"/>
    </source>
</evidence>
<evidence type="ECO:0000313" key="4">
    <source>
        <dbReference type="EMBL" id="KAJ8340491.1"/>
    </source>
</evidence>
<dbReference type="Proteomes" id="UP001152622">
    <property type="component" value="Chromosome 16"/>
</dbReference>
<proteinExistence type="predicted"/>
<feature type="transmembrane region" description="Helical" evidence="1">
    <location>
        <begin position="35"/>
        <end position="54"/>
    </location>
</feature>
<dbReference type="PANTHER" id="PTHR10590:SF22">
    <property type="entry name" value="SODIUM_NUCLEOSIDE COTRANSPORTER"/>
    <property type="match status" value="1"/>
</dbReference>
<sequence>MVTVWTTQHLNCSKVSKSASKVEDFFKSHTKTIKYIVLVVLAAGYVAYFVAACVLDFDRALALVILTSLAVFFTLYGLIKRYKGESIKQCFKPAGRCFKTNLRWLKWVFILVVLGLLVTWLVVDTSKRPEQLISFGGVCMFVVLLYIFSAHRHAIAWVMQITMGTSPTETLSVAGNIFIGQTEAPLLIRPYLPDMTKSEIHAVMTGGFATIAGSVMGAFISFGIDASSLISASVMAAPCALALAKLSYPETEESKFKTEGGIKVDSGGEQNLLEAASNGASASIGLVANIAANLIAFLAILDFINAALRWLGGMVGYPDITFQMICSYVFMPVTFMMGIPYQESYIAAELIGTKLFLNEFLAYERLSELKTNRLNGLPVMNGTTLQWISVRSETICTFALCGFANFSSLGIMIGGLCE</sequence>
<feature type="transmembrane region" description="Helical" evidence="1">
    <location>
        <begin position="320"/>
        <end position="339"/>
    </location>
</feature>
<comment type="caution">
    <text evidence="4">The sequence shown here is derived from an EMBL/GenBank/DDBJ whole genome shotgun (WGS) entry which is preliminary data.</text>
</comment>
<evidence type="ECO:0000313" key="5">
    <source>
        <dbReference type="Proteomes" id="UP001152622"/>
    </source>
</evidence>
<gene>
    <name evidence="4" type="ORF">SKAU_G00351240</name>
</gene>
<evidence type="ECO:0000256" key="1">
    <source>
        <dbReference type="SAM" id="Phobius"/>
    </source>
</evidence>
<keyword evidence="5" id="KW-1185">Reference proteome</keyword>
<feature type="transmembrane region" description="Helical" evidence="1">
    <location>
        <begin position="60"/>
        <end position="79"/>
    </location>
</feature>
<dbReference type="Pfam" id="PF07670">
    <property type="entry name" value="Gate"/>
    <property type="match status" value="1"/>
</dbReference>
<accession>A0A9Q1EKI8</accession>
<evidence type="ECO:0000259" key="3">
    <source>
        <dbReference type="Pfam" id="PF07670"/>
    </source>
</evidence>
<feature type="transmembrane region" description="Helical" evidence="1">
    <location>
        <begin position="286"/>
        <end position="308"/>
    </location>
</feature>
<dbReference type="Pfam" id="PF07662">
    <property type="entry name" value="Nucleos_tra2_C"/>
    <property type="match status" value="1"/>
</dbReference>
<dbReference type="GO" id="GO:0005415">
    <property type="term" value="F:nucleoside:sodium symporter activity"/>
    <property type="evidence" value="ECO:0007669"/>
    <property type="project" value="TreeGrafter"/>
</dbReference>
<feature type="transmembrane region" description="Helical" evidence="1">
    <location>
        <begin position="202"/>
        <end position="224"/>
    </location>
</feature>
<evidence type="ECO:0000259" key="2">
    <source>
        <dbReference type="Pfam" id="PF07662"/>
    </source>
</evidence>
<dbReference type="AlphaFoldDB" id="A0A9Q1EKI8"/>
<keyword evidence="1" id="KW-1133">Transmembrane helix</keyword>
<organism evidence="4 5">
    <name type="scientific">Synaphobranchus kaupii</name>
    <name type="common">Kaup's arrowtooth eel</name>
    <dbReference type="NCBI Taxonomy" id="118154"/>
    <lineage>
        <taxon>Eukaryota</taxon>
        <taxon>Metazoa</taxon>
        <taxon>Chordata</taxon>
        <taxon>Craniata</taxon>
        <taxon>Vertebrata</taxon>
        <taxon>Euteleostomi</taxon>
        <taxon>Actinopterygii</taxon>
        <taxon>Neopterygii</taxon>
        <taxon>Teleostei</taxon>
        <taxon>Anguilliformes</taxon>
        <taxon>Synaphobranchidae</taxon>
        <taxon>Synaphobranchus</taxon>
    </lineage>
</organism>